<dbReference type="RefSeq" id="WP_255176873.1">
    <property type="nucleotide sequence ID" value="NZ_CP101462.1"/>
</dbReference>
<gene>
    <name evidence="1" type="ORF">NMQ00_12000</name>
</gene>
<dbReference type="EMBL" id="CP101462">
    <property type="protein sequence ID" value="UTT42271.1"/>
    <property type="molecule type" value="Genomic_DNA"/>
</dbReference>
<name>A0ABY5FLB8_9BACL</name>
<evidence type="ECO:0000313" key="1">
    <source>
        <dbReference type="EMBL" id="UTT42271.1"/>
    </source>
</evidence>
<reference evidence="1" key="1">
    <citation type="submission" date="2022-07" db="EMBL/GenBank/DDBJ databases">
        <title>Complete genome of CX2.</title>
        <authorList>
            <person name="Cao G."/>
        </authorList>
    </citation>
    <scope>NUCLEOTIDE SEQUENCE</scope>
    <source>
        <strain evidence="1">CX2</strain>
    </source>
</reference>
<organism evidence="1 2">
    <name type="scientific">Exiguobacterium aurantiacum</name>
    <dbReference type="NCBI Taxonomy" id="33987"/>
    <lineage>
        <taxon>Bacteria</taxon>
        <taxon>Bacillati</taxon>
        <taxon>Bacillota</taxon>
        <taxon>Bacilli</taxon>
        <taxon>Bacillales</taxon>
        <taxon>Bacillales Family XII. Incertae Sedis</taxon>
        <taxon>Exiguobacterium</taxon>
    </lineage>
</organism>
<proteinExistence type="predicted"/>
<protein>
    <submittedName>
        <fullName evidence="1">Uncharacterized protein</fullName>
    </submittedName>
</protein>
<evidence type="ECO:0000313" key="2">
    <source>
        <dbReference type="Proteomes" id="UP001060325"/>
    </source>
</evidence>
<sequence>MNNQFESKSAQFITNICLELASEGTATFLYPVTCIINPKDIKGVKLGSLNEYQIEDLESLAEVEKKSPDYKKPSGFDFVFLEDVDGLHHLDGEENYKGVIYKYLQQIGEVEDMEAIVIKPVNQESVQKELERGLLEFQPLVMTEEVMMAAGQCANMKWLRALPKT</sequence>
<accession>A0ABY5FLB8</accession>
<keyword evidence="2" id="KW-1185">Reference proteome</keyword>
<dbReference type="Proteomes" id="UP001060325">
    <property type="component" value="Chromosome"/>
</dbReference>